<reference evidence="8 9" key="1">
    <citation type="submission" date="2014-03" db="EMBL/GenBank/DDBJ databases">
        <title>complete genome sequence of Flavobacteriaceae bacterium JBKA-6.</title>
        <authorList>
            <person name="Takano T."/>
            <person name="Nakamura Y."/>
            <person name="Takuma S."/>
            <person name="Yasuike M."/>
            <person name="Matsuyama T."/>
            <person name="Sakai T."/>
            <person name="Fujiwara A."/>
            <person name="Kimoto K."/>
            <person name="Fukuda Y."/>
            <person name="Kondo H."/>
            <person name="Hirono I."/>
            <person name="Nakayasu C."/>
        </authorList>
    </citation>
    <scope>NUCLEOTIDE SEQUENCE [LARGE SCALE GENOMIC DNA]</scope>
    <source>
        <strain evidence="8 9">JBKA-6</strain>
    </source>
</reference>
<dbReference type="Pfam" id="PF02817">
    <property type="entry name" value="E3_binding"/>
    <property type="match status" value="1"/>
</dbReference>
<dbReference type="GO" id="GO:0016746">
    <property type="term" value="F:acyltransferase activity"/>
    <property type="evidence" value="ECO:0007669"/>
    <property type="project" value="UniProtKB-KW"/>
</dbReference>
<evidence type="ECO:0000256" key="1">
    <source>
        <dbReference type="ARBA" id="ARBA00001938"/>
    </source>
</evidence>
<dbReference type="PROSITE" id="PS51826">
    <property type="entry name" value="PSBD"/>
    <property type="match status" value="1"/>
</dbReference>
<dbReference type="Gene3D" id="2.40.50.100">
    <property type="match status" value="1"/>
</dbReference>
<dbReference type="InterPro" id="IPR003016">
    <property type="entry name" value="2-oxoA_DH_lipoyl-BS"/>
</dbReference>
<dbReference type="InterPro" id="IPR001078">
    <property type="entry name" value="2-oxoacid_DH_actylTfrase"/>
</dbReference>
<evidence type="ECO:0000259" key="6">
    <source>
        <dbReference type="PROSITE" id="PS50968"/>
    </source>
</evidence>
<dbReference type="GO" id="GO:0045254">
    <property type="term" value="C:pyruvate dehydrogenase complex"/>
    <property type="evidence" value="ECO:0007669"/>
    <property type="project" value="InterPro"/>
</dbReference>
<dbReference type="InterPro" id="IPR045257">
    <property type="entry name" value="E2/Pdx1"/>
</dbReference>
<dbReference type="InterPro" id="IPR000089">
    <property type="entry name" value="Biotin_lipoyl"/>
</dbReference>
<dbReference type="Proteomes" id="UP000243197">
    <property type="component" value="Chromosome"/>
</dbReference>
<sequence>MTEGVVSRWYKKIGDKVSEGDILADIETDKATMEFESFQEGTLLYIGIKEGESAKVDSLLAILGEEGTDISSIVEKYKTESTDSNKTDKSDSDSVKTESTDEKKSAEKNEEKSAVDVRGINTRDDGRLRISPIAKKMAMDKGMDITKITGTGDFGRIIKRDIDNFKGESAIDTGSASHNQEAFTETDISPMRKVIANRLSESKFTAPHYYLTVEIDMGNAITARKSINESVETKVSFNDIIVKAASMALAKHPEVNTNMVGTDKIRYNKHINIGVAIAIDGGLLVPVVRYANTKSISQISHEIKDLSKRARDKKLLPADWEGSTFTISNLGMLGIESFTSIINQPDSAIMSVGAIIQKPVVKNGQVTVGNTMKITLACDHRTIDGMVGALFLQTFKKMLENPINMLA</sequence>
<keyword evidence="3 4" id="KW-0450">Lipoyl</keyword>
<evidence type="ECO:0000256" key="5">
    <source>
        <dbReference type="SAM" id="MobiDB-lite"/>
    </source>
</evidence>
<organism evidence="8 9">
    <name type="scientific">Ichthyobacterium seriolicida</name>
    <dbReference type="NCBI Taxonomy" id="242600"/>
    <lineage>
        <taxon>Bacteria</taxon>
        <taxon>Pseudomonadati</taxon>
        <taxon>Bacteroidota</taxon>
        <taxon>Flavobacteriia</taxon>
        <taxon>Flavobacteriales</taxon>
        <taxon>Ichthyobacteriaceae</taxon>
        <taxon>Ichthyobacterium</taxon>
    </lineage>
</organism>
<accession>A0A1J1E2S7</accession>
<dbReference type="PANTHER" id="PTHR23151">
    <property type="entry name" value="DIHYDROLIPOAMIDE ACETYL/SUCCINYL-TRANSFERASE-RELATED"/>
    <property type="match status" value="1"/>
</dbReference>
<dbReference type="SUPFAM" id="SSF52777">
    <property type="entry name" value="CoA-dependent acyltransferases"/>
    <property type="match status" value="1"/>
</dbReference>
<dbReference type="KEGG" id="ise:JBKA6_0319"/>
<keyword evidence="8" id="KW-0670">Pyruvate</keyword>
<dbReference type="InterPro" id="IPR004167">
    <property type="entry name" value="PSBD"/>
</dbReference>
<comment type="similarity">
    <text evidence="2 4">Belongs to the 2-oxoacid dehydrogenase family.</text>
</comment>
<dbReference type="Pfam" id="PF00198">
    <property type="entry name" value="2-oxoacid_dh"/>
    <property type="match status" value="1"/>
</dbReference>
<feature type="region of interest" description="Disordered" evidence="5">
    <location>
        <begin position="78"/>
        <end position="120"/>
    </location>
</feature>
<dbReference type="InterPro" id="IPR023213">
    <property type="entry name" value="CAT-like_dom_sf"/>
</dbReference>
<dbReference type="PROSITE" id="PS00189">
    <property type="entry name" value="LIPOYL"/>
    <property type="match status" value="1"/>
</dbReference>
<dbReference type="Gene3D" id="4.10.320.10">
    <property type="entry name" value="E3-binding domain"/>
    <property type="match status" value="1"/>
</dbReference>
<keyword evidence="4" id="KW-0012">Acyltransferase</keyword>
<proteinExistence type="inferred from homology"/>
<dbReference type="InterPro" id="IPR011053">
    <property type="entry name" value="Single_hybrid_motif"/>
</dbReference>
<dbReference type="SUPFAM" id="SSF51230">
    <property type="entry name" value="Single hybrid motif"/>
    <property type="match status" value="1"/>
</dbReference>
<dbReference type="Pfam" id="PF00364">
    <property type="entry name" value="Biotin_lipoyl"/>
    <property type="match status" value="1"/>
</dbReference>
<comment type="cofactor">
    <cofactor evidence="1 4">
        <name>(R)-lipoate</name>
        <dbReference type="ChEBI" id="CHEBI:83088"/>
    </cofactor>
</comment>
<keyword evidence="9" id="KW-1185">Reference proteome</keyword>
<evidence type="ECO:0000256" key="3">
    <source>
        <dbReference type="ARBA" id="ARBA00022823"/>
    </source>
</evidence>
<dbReference type="PANTHER" id="PTHR23151:SF90">
    <property type="entry name" value="DIHYDROLIPOYLLYSINE-RESIDUE ACETYLTRANSFERASE COMPONENT OF PYRUVATE DEHYDROGENASE COMPLEX, MITOCHONDRIAL-RELATED"/>
    <property type="match status" value="1"/>
</dbReference>
<name>A0A1J1E2S7_9FLAO</name>
<dbReference type="AlphaFoldDB" id="A0A1J1E2S7"/>
<feature type="domain" description="Peripheral subunit-binding (PSBD)" evidence="7">
    <location>
        <begin position="129"/>
        <end position="166"/>
    </location>
</feature>
<evidence type="ECO:0000313" key="8">
    <source>
        <dbReference type="EMBL" id="BAV94332.1"/>
    </source>
</evidence>
<dbReference type="Gene3D" id="3.30.559.10">
    <property type="entry name" value="Chloramphenicol acetyltransferase-like domain"/>
    <property type="match status" value="1"/>
</dbReference>
<protein>
    <recommendedName>
        <fullName evidence="4">Dihydrolipoamide acetyltransferase component of pyruvate dehydrogenase complex</fullName>
        <ecNumber evidence="4">2.3.1.-</ecNumber>
    </recommendedName>
</protein>
<dbReference type="EMBL" id="AP014564">
    <property type="protein sequence ID" value="BAV94332.1"/>
    <property type="molecule type" value="Genomic_DNA"/>
</dbReference>
<dbReference type="GO" id="GO:0006086">
    <property type="term" value="P:pyruvate decarboxylation to acetyl-CoA"/>
    <property type="evidence" value="ECO:0007669"/>
    <property type="project" value="InterPro"/>
</dbReference>
<evidence type="ECO:0000256" key="4">
    <source>
        <dbReference type="RuleBase" id="RU003423"/>
    </source>
</evidence>
<evidence type="ECO:0000256" key="2">
    <source>
        <dbReference type="ARBA" id="ARBA00007317"/>
    </source>
</evidence>
<feature type="domain" description="Lipoyl-binding" evidence="6">
    <location>
        <begin position="1"/>
        <end position="64"/>
    </location>
</feature>
<gene>
    <name evidence="8" type="ORF">JBKA6_0319</name>
</gene>
<dbReference type="CDD" id="cd06849">
    <property type="entry name" value="lipoyl_domain"/>
    <property type="match status" value="1"/>
</dbReference>
<dbReference type="PROSITE" id="PS50968">
    <property type="entry name" value="BIOTINYL_LIPOYL"/>
    <property type="match status" value="1"/>
</dbReference>
<dbReference type="EC" id="2.3.1.-" evidence="4"/>
<evidence type="ECO:0000313" key="9">
    <source>
        <dbReference type="Proteomes" id="UP000243197"/>
    </source>
</evidence>
<keyword evidence="4 8" id="KW-0808">Transferase</keyword>
<evidence type="ECO:0000259" key="7">
    <source>
        <dbReference type="PROSITE" id="PS51826"/>
    </source>
</evidence>
<dbReference type="InterPro" id="IPR036625">
    <property type="entry name" value="E3-bd_dom_sf"/>
</dbReference>
<dbReference type="SUPFAM" id="SSF47005">
    <property type="entry name" value="Peripheral subunit-binding domain of 2-oxo acid dehydrogenase complex"/>
    <property type="match status" value="1"/>
</dbReference>